<gene>
    <name evidence="9 11" type="primary">secY</name>
    <name evidence="11" type="ORF">ACERK3_12150</name>
</gene>
<evidence type="ECO:0000256" key="6">
    <source>
        <dbReference type="ARBA" id="ARBA00022989"/>
    </source>
</evidence>
<evidence type="ECO:0000256" key="1">
    <source>
        <dbReference type="ARBA" id="ARBA00004141"/>
    </source>
</evidence>
<keyword evidence="9" id="KW-1003">Cell membrane</keyword>
<dbReference type="SUPFAM" id="SSF103491">
    <property type="entry name" value="Preprotein translocase SecY subunit"/>
    <property type="match status" value="1"/>
</dbReference>
<dbReference type="RefSeq" id="WP_425345953.1">
    <property type="nucleotide sequence ID" value="NZ_JBGUBD010000006.1"/>
</dbReference>
<comment type="function">
    <text evidence="9">The central subunit of the protein translocation channel SecYEG. Consists of two halves formed by TMs 1-5 and 6-10. These two domains form a lateral gate at the front which open onto the bilayer between TMs 2 and 7, and are clamped together by SecE at the back. The channel is closed by both a pore ring composed of hydrophobic SecY resides and a short helix (helix 2A) on the extracellular side of the membrane which forms a plug. The plug probably moves laterally to allow the channel to open. The ring and the pore may move independently.</text>
</comment>
<evidence type="ECO:0000256" key="4">
    <source>
        <dbReference type="ARBA" id="ARBA00022692"/>
    </source>
</evidence>
<comment type="similarity">
    <text evidence="2 9 10">Belongs to the SecY/SEC61-alpha family.</text>
</comment>
<keyword evidence="4 9" id="KW-0812">Transmembrane</keyword>
<feature type="transmembrane region" description="Helical" evidence="9">
    <location>
        <begin position="118"/>
        <end position="135"/>
    </location>
</feature>
<keyword evidence="3 9" id="KW-0813">Transport</keyword>
<comment type="caution">
    <text evidence="11">The sequence shown here is derived from an EMBL/GenBank/DDBJ whole genome shotgun (WGS) entry which is preliminary data.</text>
</comment>
<organism evidence="11 12">
    <name type="scientific">Natronomicrosphaera hydrolytica</name>
    <dbReference type="NCBI Taxonomy" id="3242702"/>
    <lineage>
        <taxon>Bacteria</taxon>
        <taxon>Pseudomonadati</taxon>
        <taxon>Planctomycetota</taxon>
        <taxon>Phycisphaerae</taxon>
        <taxon>Phycisphaerales</taxon>
        <taxon>Phycisphaeraceae</taxon>
        <taxon>Natronomicrosphaera</taxon>
    </lineage>
</organism>
<dbReference type="InterPro" id="IPR030659">
    <property type="entry name" value="SecY_CS"/>
</dbReference>
<keyword evidence="8 9" id="KW-0472">Membrane</keyword>
<evidence type="ECO:0000256" key="7">
    <source>
        <dbReference type="ARBA" id="ARBA00023010"/>
    </source>
</evidence>
<dbReference type="InterPro" id="IPR023201">
    <property type="entry name" value="SecY_dom_sf"/>
</dbReference>
<accession>A0ABV4U8H1</accession>
<feature type="transmembrane region" description="Helical" evidence="9">
    <location>
        <begin position="223"/>
        <end position="241"/>
    </location>
</feature>
<dbReference type="PIRSF" id="PIRSF004557">
    <property type="entry name" value="SecY"/>
    <property type="match status" value="1"/>
</dbReference>
<feature type="transmembrane region" description="Helical" evidence="9">
    <location>
        <begin position="155"/>
        <end position="174"/>
    </location>
</feature>
<dbReference type="PROSITE" id="PS00756">
    <property type="entry name" value="SECY_2"/>
    <property type="match status" value="1"/>
</dbReference>
<dbReference type="Pfam" id="PF00344">
    <property type="entry name" value="SecY"/>
    <property type="match status" value="1"/>
</dbReference>
<feature type="transmembrane region" description="Helical" evidence="9">
    <location>
        <begin position="275"/>
        <end position="298"/>
    </location>
</feature>
<keyword evidence="7 9" id="KW-0811">Translocation</keyword>
<feature type="transmembrane region" description="Helical" evidence="9">
    <location>
        <begin position="379"/>
        <end position="401"/>
    </location>
</feature>
<feature type="transmembrane region" description="Helical" evidence="9">
    <location>
        <begin position="186"/>
        <end position="211"/>
    </location>
</feature>
<keyword evidence="12" id="KW-1185">Reference proteome</keyword>
<dbReference type="NCBIfam" id="TIGR00967">
    <property type="entry name" value="3a0501s007"/>
    <property type="match status" value="1"/>
</dbReference>
<protein>
    <recommendedName>
        <fullName evidence="9">Protein translocase subunit SecY</fullName>
    </recommendedName>
</protein>
<comment type="subunit">
    <text evidence="9">Component of the Sec protein translocase complex. Heterotrimer consisting of SecY, SecE and SecG subunits. The heterotrimers can form oligomers, although 1 heterotrimer is thought to be able to translocate proteins. Interacts with the ribosome. Interacts with SecDF, and other proteins may be involved. Interacts with SecA.</text>
</comment>
<feature type="transmembrane region" description="Helical" evidence="9">
    <location>
        <begin position="76"/>
        <end position="97"/>
    </location>
</feature>
<dbReference type="Proteomes" id="UP001575105">
    <property type="component" value="Unassembled WGS sequence"/>
</dbReference>
<dbReference type="PRINTS" id="PR00303">
    <property type="entry name" value="SECYTRNLCASE"/>
</dbReference>
<keyword evidence="6 9" id="KW-1133">Transmembrane helix</keyword>
<dbReference type="InterPro" id="IPR026593">
    <property type="entry name" value="SecY"/>
</dbReference>
<comment type="subcellular location">
    <subcellularLocation>
        <location evidence="9">Cell membrane</location>
        <topology evidence="9">Multi-pass membrane protein</topology>
    </subcellularLocation>
    <subcellularLocation>
        <location evidence="1">Membrane</location>
        <topology evidence="1">Multi-pass membrane protein</topology>
    </subcellularLocation>
</comment>
<name>A0ABV4U8H1_9BACT</name>
<dbReference type="PANTHER" id="PTHR10906">
    <property type="entry name" value="SECY/SEC61-ALPHA FAMILY MEMBER"/>
    <property type="match status" value="1"/>
</dbReference>
<dbReference type="Gene3D" id="1.10.3370.10">
    <property type="entry name" value="SecY subunit domain"/>
    <property type="match status" value="1"/>
</dbReference>
<dbReference type="InterPro" id="IPR002208">
    <property type="entry name" value="SecY/SEC61-alpha"/>
</dbReference>
<reference evidence="11 12" key="1">
    <citation type="submission" date="2024-08" db="EMBL/GenBank/DDBJ databases">
        <title>Whole-genome sequencing of halo(alkali)philic microorganisms from hypersaline lakes.</title>
        <authorList>
            <person name="Sorokin D.Y."/>
            <person name="Merkel A.Y."/>
            <person name="Messina E."/>
            <person name="Yakimov M."/>
        </authorList>
    </citation>
    <scope>NUCLEOTIDE SEQUENCE [LARGE SCALE GENOMIC DNA]</scope>
    <source>
        <strain evidence="11 12">AB-hyl4</strain>
    </source>
</reference>
<sequence>MLQAFINMWRIRELRNKLLFTLSMLAIYRIGFFIPLPGVNQAALQEWAEQAAEGAVGNLMLYVNIFTGGSLGQSTIFGLGIMPYISAAIIFQLLTTVSEKLKALQKEGPAGRQKIQEYTRYATVGLCLVQSAFWVQFLQSGDPLVYPEYLNSATVWLGGVLGLTAGTVFLMWLGEQIDKYGIGNGISLIITAGIIAMMPNAIGQIVAGFSLTDATASYGIDTVIFLLFSFVAVTAGAVIITQGQRRIPIQQAKHTRGRRVYGGQRSYLPLRVNHGGVMPIIFASSLMIFPSMLFHYINNATGGQWRFFDFLDRNFQDMYGYLYTLMYIGLIYFFAYFWTTVQFQPKEMATQLRDHGSFIPGLRPGPRTAEYLETVMERITYVGAGFLAVIAVIPTLVAALFNVDFMVTQFLGGTGLLITVSVMLDFVQRIEAQLLMRNYQGFLATGGSGRGPRIRGARSTA</sequence>
<keyword evidence="5 9" id="KW-0653">Protein transport</keyword>
<dbReference type="HAMAP" id="MF_01465">
    <property type="entry name" value="SecY"/>
    <property type="match status" value="1"/>
</dbReference>
<evidence type="ECO:0000313" key="12">
    <source>
        <dbReference type="Proteomes" id="UP001575105"/>
    </source>
</evidence>
<feature type="transmembrane region" description="Helical" evidence="9">
    <location>
        <begin position="407"/>
        <end position="427"/>
    </location>
</feature>
<evidence type="ECO:0000256" key="8">
    <source>
        <dbReference type="ARBA" id="ARBA00023136"/>
    </source>
</evidence>
<evidence type="ECO:0000256" key="9">
    <source>
        <dbReference type="HAMAP-Rule" id="MF_01465"/>
    </source>
</evidence>
<feature type="transmembrane region" description="Helical" evidence="9">
    <location>
        <begin position="18"/>
        <end position="36"/>
    </location>
</feature>
<feature type="transmembrane region" description="Helical" evidence="9">
    <location>
        <begin position="318"/>
        <end position="338"/>
    </location>
</feature>
<evidence type="ECO:0000313" key="11">
    <source>
        <dbReference type="EMBL" id="MFA9479036.1"/>
    </source>
</evidence>
<dbReference type="EMBL" id="JBGUBD010000006">
    <property type="protein sequence ID" value="MFA9479036.1"/>
    <property type="molecule type" value="Genomic_DNA"/>
</dbReference>
<evidence type="ECO:0000256" key="5">
    <source>
        <dbReference type="ARBA" id="ARBA00022927"/>
    </source>
</evidence>
<evidence type="ECO:0000256" key="10">
    <source>
        <dbReference type="RuleBase" id="RU004349"/>
    </source>
</evidence>
<evidence type="ECO:0000256" key="3">
    <source>
        <dbReference type="ARBA" id="ARBA00022448"/>
    </source>
</evidence>
<proteinExistence type="inferred from homology"/>
<evidence type="ECO:0000256" key="2">
    <source>
        <dbReference type="ARBA" id="ARBA00005751"/>
    </source>
</evidence>